<evidence type="ECO:0000313" key="1">
    <source>
        <dbReference type="EMBL" id="CAZ84426.1"/>
    </source>
</evidence>
<proteinExistence type="predicted"/>
<name>D5GIT3_TUBMM</name>
<evidence type="ECO:0000313" key="2">
    <source>
        <dbReference type="Proteomes" id="UP000006911"/>
    </source>
</evidence>
<sequence>MPSFPSLSRSLWWWCGKFCVAFGDRRRVSTVGGDTCGHPESRRESDGYWKC</sequence>
<reference evidence="1 2" key="1">
    <citation type="journal article" date="2010" name="Nature">
        <title>Perigord black truffle genome uncovers evolutionary origins and mechanisms of symbiosis.</title>
        <authorList>
            <person name="Martin F."/>
            <person name="Kohler A."/>
            <person name="Murat C."/>
            <person name="Balestrini R."/>
            <person name="Coutinho P.M."/>
            <person name="Jaillon O."/>
            <person name="Montanini B."/>
            <person name="Morin E."/>
            <person name="Noel B."/>
            <person name="Percudani R."/>
            <person name="Porcel B."/>
            <person name="Rubini A."/>
            <person name="Amicucci A."/>
            <person name="Amselem J."/>
            <person name="Anthouard V."/>
            <person name="Arcioni S."/>
            <person name="Artiguenave F."/>
            <person name="Aury J.M."/>
            <person name="Ballario P."/>
            <person name="Bolchi A."/>
            <person name="Brenna A."/>
            <person name="Brun A."/>
            <person name="Buee M."/>
            <person name="Cantarel B."/>
            <person name="Chevalier G."/>
            <person name="Couloux A."/>
            <person name="Da Silva C."/>
            <person name="Denoeud F."/>
            <person name="Duplessis S."/>
            <person name="Ghignone S."/>
            <person name="Hilselberger B."/>
            <person name="Iotti M."/>
            <person name="Marcais B."/>
            <person name="Mello A."/>
            <person name="Miranda M."/>
            <person name="Pacioni G."/>
            <person name="Quesneville H."/>
            <person name="Riccioni C."/>
            <person name="Ruotolo R."/>
            <person name="Splivallo R."/>
            <person name="Stocchi V."/>
            <person name="Tisserant E."/>
            <person name="Viscomi A.R."/>
            <person name="Zambonelli A."/>
            <person name="Zampieri E."/>
            <person name="Henrissat B."/>
            <person name="Lebrun M.H."/>
            <person name="Paolocci F."/>
            <person name="Bonfante P."/>
            <person name="Ottonello S."/>
            <person name="Wincker P."/>
        </authorList>
    </citation>
    <scope>NUCLEOTIDE SEQUENCE [LARGE SCALE GENOMIC DNA]</scope>
    <source>
        <strain evidence="1 2">Mel28</strain>
    </source>
</reference>
<dbReference type="HOGENOM" id="CLU_3108140_0_0_1"/>
<accession>D5GIT3</accession>
<dbReference type="KEGG" id="tml:GSTUM_00008665001"/>
<protein>
    <submittedName>
        <fullName evidence="1">(Perigord truffle) hypothetical protein</fullName>
    </submittedName>
</protein>
<organism evidence="1 2">
    <name type="scientific">Tuber melanosporum (strain Mel28)</name>
    <name type="common">Perigord black truffle</name>
    <dbReference type="NCBI Taxonomy" id="656061"/>
    <lineage>
        <taxon>Eukaryota</taxon>
        <taxon>Fungi</taxon>
        <taxon>Dikarya</taxon>
        <taxon>Ascomycota</taxon>
        <taxon>Pezizomycotina</taxon>
        <taxon>Pezizomycetes</taxon>
        <taxon>Pezizales</taxon>
        <taxon>Tuberaceae</taxon>
        <taxon>Tuber</taxon>
    </lineage>
</organism>
<dbReference type="GeneID" id="9185644"/>
<gene>
    <name evidence="1" type="ORF">GSTUM_00008665001</name>
</gene>
<dbReference type="InParanoid" id="D5GIT3"/>
<dbReference type="RefSeq" id="XP_002840235.1">
    <property type="nucleotide sequence ID" value="XM_002840189.1"/>
</dbReference>
<dbReference type="EMBL" id="FN430328">
    <property type="protein sequence ID" value="CAZ84426.1"/>
    <property type="molecule type" value="Genomic_DNA"/>
</dbReference>
<dbReference type="AlphaFoldDB" id="D5GIT3"/>
<dbReference type="Proteomes" id="UP000006911">
    <property type="component" value="Unassembled WGS sequence"/>
</dbReference>
<keyword evidence="2" id="KW-1185">Reference proteome</keyword>